<sequence>MKKTLFRTLLLGATSCAAVVLPGPANSSDDSLMINPQEDFPLSHQFFDSSKYSWPDTVNDAAQYRNAGANRSRIIAPRDDYQGFDDRVFGDDGWPINFHPENLPSPETVSFTDLYKPKGGPYKWHMYKHYCGNFGTGAHVTMHRAAEDLMEGYEPFIRCKAAARSCERIWCYDTTAVWLCNDNDEPIDISCYNVGWMGQLIDELCCVHWQGFGITNQKGSGGKSGQIFHPEDNYNVIIGYANCRTPNHPPYAVGVGNNNKCLSLRTGATCTDGIVSYTE</sequence>
<dbReference type="Proteomes" id="UP001174694">
    <property type="component" value="Unassembled WGS sequence"/>
</dbReference>
<keyword evidence="3" id="KW-1185">Reference proteome</keyword>
<reference evidence="2" key="1">
    <citation type="submission" date="2022-07" db="EMBL/GenBank/DDBJ databases">
        <title>Fungi with potential for degradation of polypropylene.</title>
        <authorList>
            <person name="Gostincar C."/>
        </authorList>
    </citation>
    <scope>NUCLEOTIDE SEQUENCE</scope>
    <source>
        <strain evidence="2">EXF-13308</strain>
    </source>
</reference>
<evidence type="ECO:0000313" key="2">
    <source>
        <dbReference type="EMBL" id="KAJ9144170.1"/>
    </source>
</evidence>
<organism evidence="2 3">
    <name type="scientific">Pleurostoma richardsiae</name>
    <dbReference type="NCBI Taxonomy" id="41990"/>
    <lineage>
        <taxon>Eukaryota</taxon>
        <taxon>Fungi</taxon>
        <taxon>Dikarya</taxon>
        <taxon>Ascomycota</taxon>
        <taxon>Pezizomycotina</taxon>
        <taxon>Sordariomycetes</taxon>
        <taxon>Sordariomycetidae</taxon>
        <taxon>Calosphaeriales</taxon>
        <taxon>Pleurostomataceae</taxon>
        <taxon>Pleurostoma</taxon>
    </lineage>
</organism>
<evidence type="ECO:0000256" key="1">
    <source>
        <dbReference type="SAM" id="SignalP"/>
    </source>
</evidence>
<evidence type="ECO:0000313" key="3">
    <source>
        <dbReference type="Proteomes" id="UP001174694"/>
    </source>
</evidence>
<feature type="signal peptide" evidence="1">
    <location>
        <begin position="1"/>
        <end position="18"/>
    </location>
</feature>
<dbReference type="AlphaFoldDB" id="A0AA38RXA9"/>
<keyword evidence="1" id="KW-0732">Signal</keyword>
<protein>
    <submittedName>
        <fullName evidence="2">Uncharacterized protein</fullName>
    </submittedName>
</protein>
<name>A0AA38RXA9_9PEZI</name>
<accession>A0AA38RXA9</accession>
<gene>
    <name evidence="2" type="ORF">NKR23_g6132</name>
</gene>
<feature type="chain" id="PRO_5041247512" evidence="1">
    <location>
        <begin position="19"/>
        <end position="279"/>
    </location>
</feature>
<comment type="caution">
    <text evidence="2">The sequence shown here is derived from an EMBL/GenBank/DDBJ whole genome shotgun (WGS) entry which is preliminary data.</text>
</comment>
<proteinExistence type="predicted"/>
<dbReference type="EMBL" id="JANBVO010000017">
    <property type="protein sequence ID" value="KAJ9144170.1"/>
    <property type="molecule type" value="Genomic_DNA"/>
</dbReference>